<accession>A0A8H7E639</accession>
<gene>
    <name evidence="2" type="ORF">GJ744_007631</name>
</gene>
<proteinExistence type="predicted"/>
<reference evidence="2" key="1">
    <citation type="submission" date="2020-02" db="EMBL/GenBank/DDBJ databases">
        <authorList>
            <person name="Palmer J.M."/>
        </authorList>
    </citation>
    <scope>NUCLEOTIDE SEQUENCE</scope>
    <source>
        <strain evidence="2">EPUS1.4</strain>
        <tissue evidence="2">Thallus</tissue>
    </source>
</reference>
<protein>
    <submittedName>
        <fullName evidence="2">Uncharacterized protein</fullName>
    </submittedName>
</protein>
<keyword evidence="3" id="KW-1185">Reference proteome</keyword>
<feature type="region of interest" description="Disordered" evidence="1">
    <location>
        <begin position="26"/>
        <end position="55"/>
    </location>
</feature>
<evidence type="ECO:0000313" key="2">
    <source>
        <dbReference type="EMBL" id="KAF7509593.1"/>
    </source>
</evidence>
<evidence type="ECO:0000313" key="3">
    <source>
        <dbReference type="Proteomes" id="UP000606974"/>
    </source>
</evidence>
<comment type="caution">
    <text evidence="2">The sequence shown here is derived from an EMBL/GenBank/DDBJ whole genome shotgun (WGS) entry which is preliminary data.</text>
</comment>
<evidence type="ECO:0000256" key="1">
    <source>
        <dbReference type="SAM" id="MobiDB-lite"/>
    </source>
</evidence>
<sequence length="87" mass="9857">MQSAAGNPISGIPRPRFRPRRYQCLTGSNRHSSLADTQARPASRRGRSGGKIEVAPGEAKKGRTFTDRLSVWEQVVYQIWEMTRTKR</sequence>
<feature type="compositionally biased region" description="Polar residues" evidence="1">
    <location>
        <begin position="26"/>
        <end position="36"/>
    </location>
</feature>
<dbReference type="Proteomes" id="UP000606974">
    <property type="component" value="Unassembled WGS sequence"/>
</dbReference>
<name>A0A8H7E639_9EURO</name>
<dbReference type="AlphaFoldDB" id="A0A8H7E639"/>
<organism evidence="2 3">
    <name type="scientific">Endocarpon pusillum</name>
    <dbReference type="NCBI Taxonomy" id="364733"/>
    <lineage>
        <taxon>Eukaryota</taxon>
        <taxon>Fungi</taxon>
        <taxon>Dikarya</taxon>
        <taxon>Ascomycota</taxon>
        <taxon>Pezizomycotina</taxon>
        <taxon>Eurotiomycetes</taxon>
        <taxon>Chaetothyriomycetidae</taxon>
        <taxon>Verrucariales</taxon>
        <taxon>Verrucariaceae</taxon>
        <taxon>Endocarpon</taxon>
    </lineage>
</organism>
<dbReference type="EMBL" id="JAACFV010000039">
    <property type="protein sequence ID" value="KAF7509593.1"/>
    <property type="molecule type" value="Genomic_DNA"/>
</dbReference>